<dbReference type="Gene3D" id="3.40.50.1820">
    <property type="entry name" value="alpha/beta hydrolase"/>
    <property type="match status" value="1"/>
</dbReference>
<evidence type="ECO:0000313" key="2">
    <source>
        <dbReference type="Proteomes" id="UP000824160"/>
    </source>
</evidence>
<gene>
    <name evidence="1" type="ORF">IAC43_05870</name>
</gene>
<organism evidence="1 2">
    <name type="scientific">Candidatus Faecivivens stercoripullorum</name>
    <dbReference type="NCBI Taxonomy" id="2840805"/>
    <lineage>
        <taxon>Bacteria</taxon>
        <taxon>Bacillati</taxon>
        <taxon>Bacillota</taxon>
        <taxon>Clostridia</taxon>
        <taxon>Eubacteriales</taxon>
        <taxon>Oscillospiraceae</taxon>
        <taxon>Oscillospiraceae incertae sedis</taxon>
        <taxon>Candidatus Faecivivens</taxon>
    </lineage>
</organism>
<name>A0A9D1KR49_9FIRM</name>
<dbReference type="InterPro" id="IPR029058">
    <property type="entry name" value="AB_hydrolase_fold"/>
</dbReference>
<dbReference type="AlphaFoldDB" id="A0A9D1KR49"/>
<dbReference type="EMBL" id="DVLW01000161">
    <property type="protein sequence ID" value="HIT94693.1"/>
    <property type="molecule type" value="Genomic_DNA"/>
</dbReference>
<dbReference type="Pfam" id="PF00756">
    <property type="entry name" value="Esterase"/>
    <property type="match status" value="1"/>
</dbReference>
<reference evidence="1" key="2">
    <citation type="journal article" date="2021" name="PeerJ">
        <title>Extensive microbial diversity within the chicken gut microbiome revealed by metagenomics and culture.</title>
        <authorList>
            <person name="Gilroy R."/>
            <person name="Ravi A."/>
            <person name="Getino M."/>
            <person name="Pursley I."/>
            <person name="Horton D.L."/>
            <person name="Alikhan N.F."/>
            <person name="Baker D."/>
            <person name="Gharbi K."/>
            <person name="Hall N."/>
            <person name="Watson M."/>
            <person name="Adriaenssens E.M."/>
            <person name="Foster-Nyarko E."/>
            <person name="Jarju S."/>
            <person name="Secka A."/>
            <person name="Antonio M."/>
            <person name="Oren A."/>
            <person name="Chaudhuri R.R."/>
            <person name="La Ragione R."/>
            <person name="Hildebrand F."/>
            <person name="Pallen M.J."/>
        </authorList>
    </citation>
    <scope>NUCLEOTIDE SEQUENCE</scope>
    <source>
        <strain evidence="1">ChiBcec7-5410</strain>
    </source>
</reference>
<dbReference type="PANTHER" id="PTHR48098">
    <property type="entry name" value="ENTEROCHELIN ESTERASE-RELATED"/>
    <property type="match status" value="1"/>
</dbReference>
<reference evidence="1" key="1">
    <citation type="submission" date="2020-10" db="EMBL/GenBank/DDBJ databases">
        <authorList>
            <person name="Gilroy R."/>
        </authorList>
    </citation>
    <scope>NUCLEOTIDE SEQUENCE</scope>
    <source>
        <strain evidence="1">ChiBcec7-5410</strain>
    </source>
</reference>
<comment type="caution">
    <text evidence="1">The sequence shown here is derived from an EMBL/GenBank/DDBJ whole genome shotgun (WGS) entry which is preliminary data.</text>
</comment>
<sequence length="231" mass="25634">MKQIKDAGAILCLPEKISAPLFTVCCIGSAELADELASIEKQLPPTALLICPAENWFSLSPLSAPPLREGEPPFTPGAGEMVEKVHEWLDYFAKRYPIDTTPEHCGIAGYSLAGLTALYALHTGDTHFGWFYSLSGSLWLEGWDEFAVQHPSKNANVWLSLGKKESKSGNLRMRQVEQATIQQAELLRQVLPPENVELTFHPGGHFHDIPARWAAALQWKRCRQNPDSTQS</sequence>
<evidence type="ECO:0000313" key="1">
    <source>
        <dbReference type="EMBL" id="HIT94693.1"/>
    </source>
</evidence>
<accession>A0A9D1KR49</accession>
<dbReference type="InterPro" id="IPR050583">
    <property type="entry name" value="Mycobacterial_A85_antigen"/>
</dbReference>
<evidence type="ECO:0008006" key="3">
    <source>
        <dbReference type="Google" id="ProtNLM"/>
    </source>
</evidence>
<dbReference type="InterPro" id="IPR000801">
    <property type="entry name" value="Esterase-like"/>
</dbReference>
<dbReference type="SUPFAM" id="SSF53474">
    <property type="entry name" value="alpha/beta-Hydrolases"/>
    <property type="match status" value="1"/>
</dbReference>
<protein>
    <recommendedName>
        <fullName evidence="3">Esterase</fullName>
    </recommendedName>
</protein>
<proteinExistence type="predicted"/>
<dbReference type="Proteomes" id="UP000824160">
    <property type="component" value="Unassembled WGS sequence"/>
</dbReference>
<dbReference type="PANTHER" id="PTHR48098:SF6">
    <property type="entry name" value="FERRI-BACILLIBACTIN ESTERASE BESA"/>
    <property type="match status" value="1"/>
</dbReference>